<dbReference type="Proteomes" id="UP000291917">
    <property type="component" value="Unassembled WGS sequence"/>
</dbReference>
<evidence type="ECO:0000313" key="4">
    <source>
        <dbReference type="Proteomes" id="UP000254424"/>
    </source>
</evidence>
<keyword evidence="6" id="KW-1185">Reference proteome</keyword>
<evidence type="ECO:0000313" key="1">
    <source>
        <dbReference type="EMBL" id="KAA5274131.1"/>
    </source>
</evidence>
<protein>
    <submittedName>
        <fullName evidence="3">Uncharacterized protein</fullName>
    </submittedName>
</protein>
<reference evidence="3 4" key="1">
    <citation type="submission" date="2018-06" db="EMBL/GenBank/DDBJ databases">
        <authorList>
            <consortium name="Pathogen Informatics"/>
            <person name="Doyle S."/>
        </authorList>
    </citation>
    <scope>NUCLEOTIDE SEQUENCE [LARGE SCALE GENOMIC DNA]</scope>
    <source>
        <strain evidence="3 4">NCTC11155</strain>
    </source>
</reference>
<evidence type="ECO:0000313" key="6">
    <source>
        <dbReference type="Proteomes" id="UP000335496"/>
    </source>
</evidence>
<evidence type="ECO:0000313" key="5">
    <source>
        <dbReference type="Proteomes" id="UP000291917"/>
    </source>
</evidence>
<dbReference type="Proteomes" id="UP000335496">
    <property type="component" value="Unassembled WGS sequence"/>
</dbReference>
<dbReference type="EMBL" id="RCXL01000010">
    <property type="protein sequence ID" value="RYT74432.1"/>
    <property type="molecule type" value="Genomic_DNA"/>
</dbReference>
<dbReference type="EMBL" id="VVZX01000010">
    <property type="protein sequence ID" value="KAA5274131.1"/>
    <property type="molecule type" value="Genomic_DNA"/>
</dbReference>
<dbReference type="Pfam" id="PF19555">
    <property type="entry name" value="DUF6078"/>
    <property type="match status" value="1"/>
</dbReference>
<dbReference type="GeneID" id="93069460"/>
<name>A0A380Z8I1_9BACE</name>
<proteinExistence type="predicted"/>
<evidence type="ECO:0000313" key="2">
    <source>
        <dbReference type="EMBL" id="RYT74432.1"/>
    </source>
</evidence>
<dbReference type="Proteomes" id="UP000254424">
    <property type="component" value="Unassembled WGS sequence"/>
</dbReference>
<dbReference type="RefSeq" id="WP_039953471.1">
    <property type="nucleotide sequence ID" value="NZ_CABKNQ010000017.1"/>
</dbReference>
<organism evidence="3 4">
    <name type="scientific">Bacteroides eggerthii</name>
    <dbReference type="NCBI Taxonomy" id="28111"/>
    <lineage>
        <taxon>Bacteria</taxon>
        <taxon>Pseudomonadati</taxon>
        <taxon>Bacteroidota</taxon>
        <taxon>Bacteroidia</taxon>
        <taxon>Bacteroidales</taxon>
        <taxon>Bacteroidaceae</taxon>
        <taxon>Bacteroides</taxon>
    </lineage>
</organism>
<dbReference type="OrthoDB" id="1070184at2"/>
<dbReference type="AlphaFoldDB" id="A0A380Z8I1"/>
<accession>A0A380Z8I1</accession>
<dbReference type="EMBL" id="UFSX01000002">
    <property type="protein sequence ID" value="SUV43319.1"/>
    <property type="molecule type" value="Genomic_DNA"/>
</dbReference>
<sequence>MENFNYQSVPFHYLHCLNTSCARSANCLRHLAAQHVPAEVTHIMAVNPANYPAEAGRCAYFRSTEKQRYAWGISSLFDNIPYKKAVYLKRKMHDLYPRTTYYRILHQERALSPGEQEEIAALFLQTGIDEVPVFDRYTDEYNWDEQHTPKGNAAP</sequence>
<reference evidence="1 6" key="2">
    <citation type="journal article" date="2019" name="Nat. Med.">
        <title>A library of human gut bacterial isolates paired with longitudinal multiomics data enables mechanistic microbiome research.</title>
        <authorList>
            <person name="Poyet M."/>
            <person name="Groussin M."/>
            <person name="Gibbons S.M."/>
            <person name="Avila-Pacheco J."/>
            <person name="Jiang X."/>
            <person name="Kearney S.M."/>
            <person name="Perrotta A.R."/>
            <person name="Berdy B."/>
            <person name="Zhao S."/>
            <person name="Lieberman T.D."/>
            <person name="Swanson P.K."/>
            <person name="Smith M."/>
            <person name="Roesemann S."/>
            <person name="Alexander J.E."/>
            <person name="Rich S.A."/>
            <person name="Livny J."/>
            <person name="Vlamakis H."/>
            <person name="Clish C."/>
            <person name="Bullock K."/>
            <person name="Deik A."/>
            <person name="Scott J."/>
            <person name="Pierce K.A."/>
            <person name="Xavier R.J."/>
            <person name="Alm E.J."/>
        </authorList>
    </citation>
    <scope>NUCLEOTIDE SEQUENCE [LARGE SCALE GENOMIC DNA]</scope>
    <source>
        <strain evidence="1 6">BIOML-A1</strain>
    </source>
</reference>
<evidence type="ECO:0000313" key="3">
    <source>
        <dbReference type="EMBL" id="SUV43319.1"/>
    </source>
</evidence>
<gene>
    <name evidence="2" type="ORF">EAJ03_08490</name>
    <name evidence="1" type="ORF">F2Z23_09175</name>
    <name evidence="3" type="ORF">NCTC11155_02711</name>
</gene>
<dbReference type="InterPro" id="IPR045724">
    <property type="entry name" value="DUF6078"/>
</dbReference>
<reference evidence="2 5" key="3">
    <citation type="journal article" date="2019" name="Science, e1252229">
        <title>Invertible promoters mediate bacterial phase variation, antibiotic resistance, and host adaptation in the gut.</title>
        <authorList>
            <person name="Jiang X."/>
            <person name="Hall A.B."/>
            <person name="Arthur T.D."/>
            <person name="Plichta D.R."/>
            <person name="Covington C.T."/>
            <person name="Poyet M."/>
            <person name="Crothers J."/>
            <person name="Moses P.L."/>
            <person name="Tolonen A.C."/>
            <person name="Vlamakis H."/>
            <person name="Alm E.J."/>
            <person name="Xavier R.J."/>
        </authorList>
    </citation>
    <scope>NUCLEOTIDE SEQUENCE [LARGE SCALE GENOMIC DNA]</scope>
    <source>
        <strain evidence="5">bj_0095</strain>
        <strain evidence="2">Bj_0095</strain>
    </source>
</reference>